<comment type="subcellular location">
    <subcellularLocation>
        <location evidence="1 12">Golgi apparatus membrane</location>
        <topology evidence="1 12">Single-pass type II membrane protein</topology>
    </subcellularLocation>
</comment>
<evidence type="ECO:0000256" key="8">
    <source>
        <dbReference type="ARBA" id="ARBA00022989"/>
    </source>
</evidence>
<dbReference type="RefSeq" id="XP_035658575.1">
    <property type="nucleotide sequence ID" value="XM_035802682.1"/>
</dbReference>
<evidence type="ECO:0000256" key="12">
    <source>
        <dbReference type="RuleBase" id="RU363063"/>
    </source>
</evidence>
<evidence type="ECO:0000256" key="6">
    <source>
        <dbReference type="ARBA" id="ARBA00022692"/>
    </source>
</evidence>
<dbReference type="AlphaFoldDB" id="A0A9J7HHY1"/>
<feature type="signal peptide" evidence="14">
    <location>
        <begin position="1"/>
        <end position="22"/>
    </location>
</feature>
<name>A0A9J7HHY1_BRAFL</name>
<evidence type="ECO:0000313" key="16">
    <source>
        <dbReference type="RefSeq" id="XP_035658575.1"/>
    </source>
</evidence>
<evidence type="ECO:0000256" key="10">
    <source>
        <dbReference type="ARBA" id="ARBA00023136"/>
    </source>
</evidence>
<sequence length="472" mass="53984">MGRNGRAVSAILLLSVASAVLHIHLMQKRVRNLEHRFSQLQTDGDEIAGKEAVLEATRLKREKTRLVQKSYRATGEVQHRRGPLVEHELRTANSKEDKLRTANSKEDKLRTANSKEDKLRTAKSKKDKLRTAKSIEHEQRIAGSIEHEHRMAGSIESKLGQDVIQTASEDTQRDDYNKLVERVLLRLTTVPDKGSETGVVNPHPYSFVINNPGKCENQDVFLLILVTSVVENMRQRNGIRQTWGKESNMAGLGIKTVFAIGKTGDVAKQTALEEENRIYRDIIQEDFDDTHRNATLKTIMCLRWASQFCANAEFVLKATDNTFVNRIPFMNYLQGLQNRNIKGLLMGYTYSGTKPLRDPFFIPKWYVSEDDFPRDVYPKYTAGFAFVISNDIIRPLYEVSFKVKYLFIEDVYVGLCAEKLGIDPTHHDGFYPIFVDVNYCGLDWLLASHSVTEPELMTKFWLIINACRRLPQ</sequence>
<keyword evidence="9 12" id="KW-0333">Golgi apparatus</keyword>
<proteinExistence type="inferred from homology"/>
<evidence type="ECO:0000256" key="3">
    <source>
        <dbReference type="ARBA" id="ARBA00008661"/>
    </source>
</evidence>
<dbReference type="OrthoDB" id="5957813at2759"/>
<evidence type="ECO:0000256" key="5">
    <source>
        <dbReference type="ARBA" id="ARBA00022679"/>
    </source>
</evidence>
<evidence type="ECO:0000256" key="14">
    <source>
        <dbReference type="SAM" id="SignalP"/>
    </source>
</evidence>
<evidence type="ECO:0000256" key="11">
    <source>
        <dbReference type="ARBA" id="ARBA00023180"/>
    </source>
</evidence>
<dbReference type="Gene3D" id="3.90.550.50">
    <property type="match status" value="1"/>
</dbReference>
<dbReference type="Pfam" id="PF01762">
    <property type="entry name" value="Galactosyl_T"/>
    <property type="match status" value="1"/>
</dbReference>
<keyword evidence="11" id="KW-0325">Glycoprotein</keyword>
<dbReference type="Proteomes" id="UP000001554">
    <property type="component" value="Chromosome 16"/>
</dbReference>
<keyword evidence="4 12" id="KW-0328">Glycosyltransferase</keyword>
<keyword evidence="5" id="KW-0808">Transferase</keyword>
<gene>
    <name evidence="16" type="primary">LOC118403829</name>
</gene>
<keyword evidence="10" id="KW-0472">Membrane</keyword>
<keyword evidence="7" id="KW-0735">Signal-anchor</keyword>
<dbReference type="GO" id="GO:0000139">
    <property type="term" value="C:Golgi membrane"/>
    <property type="evidence" value="ECO:0000318"/>
    <property type="project" value="GO_Central"/>
</dbReference>
<keyword evidence="6" id="KW-0812">Transmembrane</keyword>
<dbReference type="KEGG" id="bfo:118403829"/>
<evidence type="ECO:0000256" key="2">
    <source>
        <dbReference type="ARBA" id="ARBA00004922"/>
    </source>
</evidence>
<reference evidence="16" key="2">
    <citation type="submission" date="2025-08" db="UniProtKB">
        <authorList>
            <consortium name="RefSeq"/>
        </authorList>
    </citation>
    <scope>IDENTIFICATION</scope>
    <source>
        <strain evidence="16">S238N-H82</strain>
        <tissue evidence="16">Testes</tissue>
    </source>
</reference>
<dbReference type="GO" id="GO:0016757">
    <property type="term" value="F:glycosyltransferase activity"/>
    <property type="evidence" value="ECO:0000318"/>
    <property type="project" value="GO_Central"/>
</dbReference>
<protein>
    <recommendedName>
        <fullName evidence="12">Hexosyltransferase</fullName>
        <ecNumber evidence="12">2.4.1.-</ecNumber>
    </recommendedName>
</protein>
<accession>A0A9J7HHY1</accession>
<dbReference type="EC" id="2.4.1.-" evidence="12"/>
<feature type="compositionally biased region" description="Basic and acidic residues" evidence="13">
    <location>
        <begin position="93"/>
        <end position="120"/>
    </location>
</feature>
<dbReference type="PANTHER" id="PTHR11214:SF283">
    <property type="entry name" value="N-ACETYLLACTOSAMINIDE BETA-1,3-N-ACETYLGLUCOSAMINYLTRANSFERASE 4-LIKE"/>
    <property type="match status" value="1"/>
</dbReference>
<evidence type="ECO:0000256" key="13">
    <source>
        <dbReference type="SAM" id="MobiDB-lite"/>
    </source>
</evidence>
<reference evidence="15" key="1">
    <citation type="journal article" date="2020" name="Nat. Ecol. Evol.">
        <title>Deeply conserved synteny resolves early events in vertebrate evolution.</title>
        <authorList>
            <person name="Simakov O."/>
            <person name="Marletaz F."/>
            <person name="Yue J.X."/>
            <person name="O'Connell B."/>
            <person name="Jenkins J."/>
            <person name="Brandt A."/>
            <person name="Calef R."/>
            <person name="Tung C.H."/>
            <person name="Huang T.K."/>
            <person name="Schmutz J."/>
            <person name="Satoh N."/>
            <person name="Yu J.K."/>
            <person name="Putnam N.H."/>
            <person name="Green R.E."/>
            <person name="Rokhsar D.S."/>
        </authorList>
    </citation>
    <scope>NUCLEOTIDE SEQUENCE [LARGE SCALE GENOMIC DNA]</scope>
    <source>
        <strain evidence="15">S238N-H82</strain>
    </source>
</reference>
<keyword evidence="15" id="KW-1185">Reference proteome</keyword>
<comment type="similarity">
    <text evidence="3 12">Belongs to the glycosyltransferase 31 family.</text>
</comment>
<evidence type="ECO:0000256" key="9">
    <source>
        <dbReference type="ARBA" id="ARBA00023034"/>
    </source>
</evidence>
<dbReference type="GeneID" id="118403829"/>
<evidence type="ECO:0000256" key="1">
    <source>
        <dbReference type="ARBA" id="ARBA00004323"/>
    </source>
</evidence>
<keyword evidence="8" id="KW-1133">Transmembrane helix</keyword>
<keyword evidence="14" id="KW-0732">Signal</keyword>
<dbReference type="GO" id="GO:0006493">
    <property type="term" value="P:protein O-linked glycosylation"/>
    <property type="evidence" value="ECO:0000318"/>
    <property type="project" value="GO_Central"/>
</dbReference>
<dbReference type="GO" id="GO:0016758">
    <property type="term" value="F:hexosyltransferase activity"/>
    <property type="evidence" value="ECO:0007669"/>
    <property type="project" value="InterPro"/>
</dbReference>
<evidence type="ECO:0000313" key="15">
    <source>
        <dbReference type="Proteomes" id="UP000001554"/>
    </source>
</evidence>
<feature type="chain" id="PRO_5039951412" description="Hexosyltransferase" evidence="14">
    <location>
        <begin position="23"/>
        <end position="472"/>
    </location>
</feature>
<dbReference type="PANTHER" id="PTHR11214">
    <property type="entry name" value="BETA-1,3-N-ACETYLGLUCOSAMINYLTRANSFERASE"/>
    <property type="match status" value="1"/>
</dbReference>
<evidence type="ECO:0000256" key="4">
    <source>
        <dbReference type="ARBA" id="ARBA00022676"/>
    </source>
</evidence>
<dbReference type="FunFam" id="3.90.550.50:FF:000001">
    <property type="entry name" value="Hexosyltransferase"/>
    <property type="match status" value="1"/>
</dbReference>
<dbReference type="InterPro" id="IPR002659">
    <property type="entry name" value="Glyco_trans_31"/>
</dbReference>
<feature type="region of interest" description="Disordered" evidence="13">
    <location>
        <begin position="93"/>
        <end position="135"/>
    </location>
</feature>
<comment type="pathway">
    <text evidence="2">Protein modification; protein glycosylation.</text>
</comment>
<organism evidence="15 16">
    <name type="scientific">Branchiostoma floridae</name>
    <name type="common">Florida lancelet</name>
    <name type="synonym">Amphioxus</name>
    <dbReference type="NCBI Taxonomy" id="7739"/>
    <lineage>
        <taxon>Eukaryota</taxon>
        <taxon>Metazoa</taxon>
        <taxon>Chordata</taxon>
        <taxon>Cephalochordata</taxon>
        <taxon>Leptocardii</taxon>
        <taxon>Amphioxiformes</taxon>
        <taxon>Branchiostomatidae</taxon>
        <taxon>Branchiostoma</taxon>
    </lineage>
</organism>
<evidence type="ECO:0000256" key="7">
    <source>
        <dbReference type="ARBA" id="ARBA00022968"/>
    </source>
</evidence>